<reference evidence="7 8" key="1">
    <citation type="journal article" date="2017" name="Int. J. Syst. Evol. Microbiol.">
        <title>Roseitalea porphyridii gen. nov., sp. nov., isolated from a red alga, and reclassification of Hoeflea suaedae Chung et al. 2013 as Pseudohoeflea suaedae gen. nov., comb. nov.</title>
        <authorList>
            <person name="Hyeon J.W."/>
            <person name="Jeong S.E."/>
            <person name="Baek K."/>
            <person name="Jeon C.O."/>
        </authorList>
    </citation>
    <scope>NUCLEOTIDE SEQUENCE [LARGE SCALE GENOMIC DNA]</scope>
    <source>
        <strain evidence="7 8">MA7-20</strain>
    </source>
</reference>
<proteinExistence type="predicted"/>
<keyword evidence="8" id="KW-1185">Reference proteome</keyword>
<gene>
    <name evidence="7" type="ORF">E0E05_15540</name>
</gene>
<evidence type="ECO:0000259" key="6">
    <source>
        <dbReference type="PROSITE" id="PS50850"/>
    </source>
</evidence>
<organism evidence="7 8">
    <name type="scientific">Roseitalea porphyridii</name>
    <dbReference type="NCBI Taxonomy" id="1852022"/>
    <lineage>
        <taxon>Bacteria</taxon>
        <taxon>Pseudomonadati</taxon>
        <taxon>Pseudomonadota</taxon>
        <taxon>Alphaproteobacteria</taxon>
        <taxon>Hyphomicrobiales</taxon>
        <taxon>Ahrensiaceae</taxon>
        <taxon>Roseitalea</taxon>
    </lineage>
</organism>
<feature type="transmembrane region" description="Helical" evidence="5">
    <location>
        <begin position="181"/>
        <end position="200"/>
    </location>
</feature>
<feature type="transmembrane region" description="Helical" evidence="5">
    <location>
        <begin position="471"/>
        <end position="494"/>
    </location>
</feature>
<feature type="transmembrane region" description="Helical" evidence="5">
    <location>
        <begin position="90"/>
        <end position="109"/>
    </location>
</feature>
<feature type="transmembrane region" description="Helical" evidence="5">
    <location>
        <begin position="244"/>
        <end position="263"/>
    </location>
</feature>
<accession>A0A4P6V394</accession>
<dbReference type="PANTHER" id="PTHR42718:SF42">
    <property type="entry name" value="EXPORT PROTEIN"/>
    <property type="match status" value="1"/>
</dbReference>
<dbReference type="InterPro" id="IPR020846">
    <property type="entry name" value="MFS_dom"/>
</dbReference>
<dbReference type="SUPFAM" id="SSF103473">
    <property type="entry name" value="MFS general substrate transporter"/>
    <property type="match status" value="1"/>
</dbReference>
<evidence type="ECO:0000313" key="8">
    <source>
        <dbReference type="Proteomes" id="UP000293719"/>
    </source>
</evidence>
<feature type="transmembrane region" description="Helical" evidence="5">
    <location>
        <begin position="345"/>
        <end position="366"/>
    </location>
</feature>
<dbReference type="Gene3D" id="1.20.1250.20">
    <property type="entry name" value="MFS general substrate transporter like domains"/>
    <property type="match status" value="1"/>
</dbReference>
<dbReference type="Gene3D" id="1.20.1720.10">
    <property type="entry name" value="Multidrug resistance protein D"/>
    <property type="match status" value="1"/>
</dbReference>
<evidence type="ECO:0000256" key="4">
    <source>
        <dbReference type="ARBA" id="ARBA00023136"/>
    </source>
</evidence>
<dbReference type="OrthoDB" id="2414439at2"/>
<dbReference type="Pfam" id="PF07690">
    <property type="entry name" value="MFS_1"/>
    <property type="match status" value="1"/>
</dbReference>
<feature type="transmembrane region" description="Helical" evidence="5">
    <location>
        <begin position="115"/>
        <end position="137"/>
    </location>
</feature>
<feature type="domain" description="Major facilitator superfamily (MFS) profile" evidence="6">
    <location>
        <begin position="24"/>
        <end position="498"/>
    </location>
</feature>
<dbReference type="EMBL" id="CP036532">
    <property type="protein sequence ID" value="QBK31881.1"/>
    <property type="molecule type" value="Genomic_DNA"/>
</dbReference>
<sequence length="505" mass="51796">MAEAATHPAGGSRTFCPRQRRRFVLIAAILASSMGFIDGSVISIATPAIRATLPATLAEALWINNAYMLFLSSLILIGGAAGDRYGLRRMFIIGIAIFTGASIACTIAPNAEILIVARAVQGLGAAIMVPGSLAIIAKAYPANERGKAIGIWAAASALTTAAGPILGGAALSLFGEQAWRLLFAINLPFGAVALGMLWFLVPPDEAEGGRRLDVVGGALITLALLVLAFGLTGTGGEGSVPDPGSVATAVMVSAVLVAVFVWWERRAAVPMVPLSLFRIRAFSGANLLTFSLYFGLSAMLFYLPMTVIGGWGVTEAAAAITFVPITVFVGLLSGRAGDYAGKHGAALPVTAGALIVASAYAILAVTVHWQNFWLGVLPLMVLSAFGMSLLVSPLSTAVMTSVDDEQTGTASGINNAVSRVAGLVAVAAMGLLAAALYPMLMPPGAETSFGEILEGTSQARAADHAAATTNVFSTIALVTAVLSALSAVIAWTTLPRTGQAEPQRT</sequence>
<feature type="transmembrane region" description="Helical" evidence="5">
    <location>
        <begin position="149"/>
        <end position="175"/>
    </location>
</feature>
<dbReference type="GO" id="GO:0016020">
    <property type="term" value="C:membrane"/>
    <property type="evidence" value="ECO:0007669"/>
    <property type="project" value="UniProtKB-SubCell"/>
</dbReference>
<feature type="transmembrane region" description="Helical" evidence="5">
    <location>
        <begin position="61"/>
        <end position="78"/>
    </location>
</feature>
<feature type="transmembrane region" description="Helical" evidence="5">
    <location>
        <begin position="212"/>
        <end position="232"/>
    </location>
</feature>
<dbReference type="AlphaFoldDB" id="A0A4P6V394"/>
<dbReference type="Proteomes" id="UP000293719">
    <property type="component" value="Chromosome"/>
</dbReference>
<dbReference type="InterPro" id="IPR036259">
    <property type="entry name" value="MFS_trans_sf"/>
</dbReference>
<keyword evidence="3 5" id="KW-1133">Transmembrane helix</keyword>
<feature type="transmembrane region" description="Helical" evidence="5">
    <location>
        <begin position="316"/>
        <end position="333"/>
    </location>
</feature>
<dbReference type="InterPro" id="IPR011701">
    <property type="entry name" value="MFS"/>
</dbReference>
<comment type="subcellular location">
    <subcellularLocation>
        <location evidence="1">Membrane</location>
        <topology evidence="1">Multi-pass membrane protein</topology>
    </subcellularLocation>
</comment>
<evidence type="ECO:0000256" key="5">
    <source>
        <dbReference type="SAM" id="Phobius"/>
    </source>
</evidence>
<name>A0A4P6V394_9HYPH</name>
<dbReference type="PROSITE" id="PS50850">
    <property type="entry name" value="MFS"/>
    <property type="match status" value="1"/>
</dbReference>
<evidence type="ECO:0000256" key="2">
    <source>
        <dbReference type="ARBA" id="ARBA00022692"/>
    </source>
</evidence>
<feature type="transmembrane region" description="Helical" evidence="5">
    <location>
        <begin position="372"/>
        <end position="391"/>
    </location>
</feature>
<feature type="transmembrane region" description="Helical" evidence="5">
    <location>
        <begin position="284"/>
        <end position="304"/>
    </location>
</feature>
<dbReference type="PANTHER" id="PTHR42718">
    <property type="entry name" value="MAJOR FACILITATOR SUPERFAMILY MULTIDRUG TRANSPORTER MFSC"/>
    <property type="match status" value="1"/>
</dbReference>
<dbReference type="GO" id="GO:0022857">
    <property type="term" value="F:transmembrane transporter activity"/>
    <property type="evidence" value="ECO:0007669"/>
    <property type="project" value="InterPro"/>
</dbReference>
<feature type="transmembrane region" description="Helical" evidence="5">
    <location>
        <begin position="420"/>
        <end position="440"/>
    </location>
</feature>
<evidence type="ECO:0000256" key="1">
    <source>
        <dbReference type="ARBA" id="ARBA00004141"/>
    </source>
</evidence>
<evidence type="ECO:0000256" key="3">
    <source>
        <dbReference type="ARBA" id="ARBA00022989"/>
    </source>
</evidence>
<evidence type="ECO:0000313" key="7">
    <source>
        <dbReference type="EMBL" id="QBK31881.1"/>
    </source>
</evidence>
<protein>
    <submittedName>
        <fullName evidence="7">MFS transporter</fullName>
    </submittedName>
</protein>
<keyword evidence="4 5" id="KW-0472">Membrane</keyword>
<dbReference type="KEGG" id="rpod:E0E05_15540"/>
<feature type="transmembrane region" description="Helical" evidence="5">
    <location>
        <begin position="23"/>
        <end position="49"/>
    </location>
</feature>
<dbReference type="CDD" id="cd17321">
    <property type="entry name" value="MFS_MMR_MDR_like"/>
    <property type="match status" value="1"/>
</dbReference>
<keyword evidence="2 5" id="KW-0812">Transmembrane</keyword>